<dbReference type="EMBL" id="CYXZ01000005">
    <property type="protein sequence ID" value="CUM86176.1"/>
    <property type="molecule type" value="Genomic_DNA"/>
</dbReference>
<evidence type="ECO:0000313" key="6">
    <source>
        <dbReference type="EMBL" id="RHG27275.1"/>
    </source>
</evidence>
<dbReference type="Proteomes" id="UP000478483">
    <property type="component" value="Unassembled WGS sequence"/>
</dbReference>
<dbReference type="GeneID" id="61435170"/>
<reference evidence="4 13" key="4">
    <citation type="submission" date="2019-10" db="EMBL/GenBank/DDBJ databases">
        <title>Roseburia spp. ameliorate alcoholic fatty liver via restoration of gut barrier function.</title>
        <authorList>
            <person name="Seo B."/>
            <person name="Ko G."/>
        </authorList>
    </citation>
    <scope>NUCLEOTIDE SEQUENCE [LARGE SCALE GENOMIC DNA]</scope>
    <source>
        <strain evidence="4 13">SNUG30017</strain>
    </source>
</reference>
<reference evidence="3 12" key="3">
    <citation type="journal article" date="2019" name="Nat. Med.">
        <title>A library of human gut bacterial isolates paired with longitudinal multiomics data enables mechanistic microbiome research.</title>
        <authorList>
            <person name="Poyet M."/>
            <person name="Groussin M."/>
            <person name="Gibbons S.M."/>
            <person name="Avila-Pacheco J."/>
            <person name="Jiang X."/>
            <person name="Kearney S.M."/>
            <person name="Perrotta A.R."/>
            <person name="Berdy B."/>
            <person name="Zhao S."/>
            <person name="Lieberman T.D."/>
            <person name="Swanson P.K."/>
            <person name="Smith M."/>
            <person name="Roesemann S."/>
            <person name="Alexander J.E."/>
            <person name="Rich S.A."/>
            <person name="Livny J."/>
            <person name="Vlamakis H."/>
            <person name="Clish C."/>
            <person name="Bullock K."/>
            <person name="Deik A."/>
            <person name="Scott J."/>
            <person name="Pierce K.A."/>
            <person name="Xavier R.J."/>
            <person name="Alm E.J."/>
        </authorList>
    </citation>
    <scope>NUCLEOTIDE SEQUENCE [LARGE SCALE GENOMIC DNA]</scope>
    <source>
        <strain evidence="3 12">BIOML-A1</strain>
    </source>
</reference>
<accession>A0A173S873</accession>
<dbReference type="EMBL" id="QRQN01000015">
    <property type="protein sequence ID" value="RHN06594.1"/>
    <property type="molecule type" value="Genomic_DNA"/>
</dbReference>
<dbReference type="PANTHER" id="PTHR33933:SF1">
    <property type="entry name" value="PROTEIN ADENYLYLTRANSFERASE MNTA-RELATED"/>
    <property type="match status" value="1"/>
</dbReference>
<dbReference type="Proteomes" id="UP000095350">
    <property type="component" value="Unassembled WGS sequence"/>
</dbReference>
<evidence type="ECO:0000313" key="12">
    <source>
        <dbReference type="Proteomes" id="UP000478483"/>
    </source>
</evidence>
<dbReference type="PANTHER" id="PTHR33933">
    <property type="entry name" value="NUCLEOTIDYLTRANSFERASE"/>
    <property type="match status" value="1"/>
</dbReference>
<evidence type="ECO:0000313" key="7">
    <source>
        <dbReference type="EMBL" id="RHN06594.1"/>
    </source>
</evidence>
<dbReference type="InterPro" id="IPR041633">
    <property type="entry name" value="Polbeta"/>
</dbReference>
<evidence type="ECO:0000313" key="8">
    <source>
        <dbReference type="Proteomes" id="UP000095350"/>
    </source>
</evidence>
<dbReference type="Proteomes" id="UP000479531">
    <property type="component" value="Unassembled WGS sequence"/>
</dbReference>
<proteinExistence type="predicted"/>
<evidence type="ECO:0000313" key="13">
    <source>
        <dbReference type="Proteomes" id="UP000479531"/>
    </source>
</evidence>
<reference evidence="9 10" key="2">
    <citation type="submission" date="2018-08" db="EMBL/GenBank/DDBJ databases">
        <title>A genome reference for cultivated species of the human gut microbiota.</title>
        <authorList>
            <person name="Zou Y."/>
            <person name="Xue W."/>
            <person name="Luo G."/>
        </authorList>
    </citation>
    <scope>NUCLEOTIDE SEQUENCE [LARGE SCALE GENOMIC DNA]</scope>
    <source>
        <strain evidence="7 10">AF31-21AC</strain>
        <strain evidence="6 11">AM22-21LB</strain>
        <strain evidence="5 9">AM37-1AC</strain>
    </source>
</reference>
<dbReference type="PaxDb" id="166486-ERS852572_00826"/>
<gene>
    <name evidence="6" type="ORF">DW264_12675</name>
    <name evidence="5" type="ORF">DW856_05970</name>
    <name evidence="7" type="ORF">DWZ31_12335</name>
    <name evidence="2" type="ORF">ERS852572_00826</name>
    <name evidence="4" type="ORF">GCK47_11470</name>
    <name evidence="3" type="ORF">GMD50_11175</name>
</gene>
<evidence type="ECO:0000259" key="1">
    <source>
        <dbReference type="Pfam" id="PF18765"/>
    </source>
</evidence>
<dbReference type="InterPro" id="IPR043519">
    <property type="entry name" value="NT_sf"/>
</dbReference>
<dbReference type="CDD" id="cd05403">
    <property type="entry name" value="NT_KNTase_like"/>
    <property type="match status" value="1"/>
</dbReference>
<reference evidence="2 8" key="1">
    <citation type="submission" date="2015-09" db="EMBL/GenBank/DDBJ databases">
        <authorList>
            <consortium name="Pathogen Informatics"/>
        </authorList>
    </citation>
    <scope>NUCLEOTIDE SEQUENCE [LARGE SCALE GENOMIC DNA]</scope>
    <source>
        <strain evidence="2 8">2789STDY5834960</strain>
    </source>
</reference>
<dbReference type="RefSeq" id="WP_006855252.1">
    <property type="nucleotide sequence ID" value="NZ_CABIYH010000005.1"/>
</dbReference>
<dbReference type="GO" id="GO:0016740">
    <property type="term" value="F:transferase activity"/>
    <property type="evidence" value="ECO:0007669"/>
    <property type="project" value="UniProtKB-KW"/>
</dbReference>
<dbReference type="SUPFAM" id="SSF81301">
    <property type="entry name" value="Nucleotidyltransferase"/>
    <property type="match status" value="1"/>
</dbReference>
<dbReference type="Gene3D" id="3.30.460.10">
    <property type="entry name" value="Beta Polymerase, domain 2"/>
    <property type="match status" value="1"/>
</dbReference>
<dbReference type="OrthoDB" id="9803106at2"/>
<evidence type="ECO:0000313" key="10">
    <source>
        <dbReference type="Proteomes" id="UP000283586"/>
    </source>
</evidence>
<evidence type="ECO:0000313" key="2">
    <source>
        <dbReference type="EMBL" id="CUM86176.1"/>
    </source>
</evidence>
<dbReference type="Proteomes" id="UP000284051">
    <property type="component" value="Unassembled WGS sequence"/>
</dbReference>
<evidence type="ECO:0000313" key="3">
    <source>
        <dbReference type="EMBL" id="MTR85610.1"/>
    </source>
</evidence>
<keyword evidence="2" id="KW-0808">Transferase</keyword>
<dbReference type="EMBL" id="QRID01000012">
    <property type="protein sequence ID" value="RHG27275.1"/>
    <property type="molecule type" value="Genomic_DNA"/>
</dbReference>
<protein>
    <submittedName>
        <fullName evidence="3">Nucleotidyltransferase domain-containing protein</fullName>
    </submittedName>
    <submittedName>
        <fullName evidence="2">Predicted nucleotidyltransferases</fullName>
    </submittedName>
</protein>
<dbReference type="Pfam" id="PF18765">
    <property type="entry name" value="Polbeta"/>
    <property type="match status" value="1"/>
</dbReference>
<dbReference type="InterPro" id="IPR052548">
    <property type="entry name" value="Type_VII_TA_antitoxin"/>
</dbReference>
<dbReference type="EMBL" id="WNAJ01000012">
    <property type="protein sequence ID" value="MTR85610.1"/>
    <property type="molecule type" value="Genomic_DNA"/>
</dbReference>
<feature type="domain" description="Polymerase beta nucleotidyltransferase" evidence="1">
    <location>
        <begin position="11"/>
        <end position="95"/>
    </location>
</feature>
<dbReference type="EMBL" id="WGGT01000013">
    <property type="protein sequence ID" value="MVQ46304.1"/>
    <property type="molecule type" value="Genomic_DNA"/>
</dbReference>
<dbReference type="Proteomes" id="UP000283586">
    <property type="component" value="Unassembled WGS sequence"/>
</dbReference>
<organism evidence="2 8">
    <name type="scientific">Roseburia intestinalis</name>
    <dbReference type="NCBI Taxonomy" id="166486"/>
    <lineage>
        <taxon>Bacteria</taxon>
        <taxon>Bacillati</taxon>
        <taxon>Bacillota</taxon>
        <taxon>Clostridia</taxon>
        <taxon>Lachnospirales</taxon>
        <taxon>Lachnospiraceae</taxon>
        <taxon>Roseburia</taxon>
    </lineage>
</organism>
<evidence type="ECO:0000313" key="5">
    <source>
        <dbReference type="EMBL" id="RHC18493.1"/>
    </source>
</evidence>
<dbReference type="AlphaFoldDB" id="A0A173S873"/>
<dbReference type="Proteomes" id="UP000283513">
    <property type="component" value="Unassembled WGS sequence"/>
</dbReference>
<dbReference type="EMBL" id="QSHO01000004">
    <property type="protein sequence ID" value="RHC18493.1"/>
    <property type="molecule type" value="Genomic_DNA"/>
</dbReference>
<sequence>MCQLDPAIKKDIIACCKKYNANKVILFGSRARGDNGPYSDIDLAIKGADNFDRLFAELKYNEFTLLDMDIIDLDGRVSEPLMKDILNDGHILYERTGK</sequence>
<name>A0A173S873_9FIRM</name>
<dbReference type="STRING" id="166486.ERS852572_00826"/>
<evidence type="ECO:0000313" key="4">
    <source>
        <dbReference type="EMBL" id="MVQ46304.1"/>
    </source>
</evidence>
<evidence type="ECO:0000313" key="11">
    <source>
        <dbReference type="Proteomes" id="UP000284051"/>
    </source>
</evidence>
<evidence type="ECO:0000313" key="9">
    <source>
        <dbReference type="Proteomes" id="UP000283513"/>
    </source>
</evidence>